<comment type="similarity">
    <text evidence="5">Belongs to the methyl-accepting chemotaxis (MCP) protein family.</text>
</comment>
<evidence type="ECO:0000259" key="9">
    <source>
        <dbReference type="PROSITE" id="PS50885"/>
    </source>
</evidence>
<dbReference type="Proteomes" id="UP001165962">
    <property type="component" value="Unassembled WGS sequence"/>
</dbReference>
<evidence type="ECO:0000256" key="7">
    <source>
        <dbReference type="SAM" id="Phobius"/>
    </source>
</evidence>
<dbReference type="Pfam" id="PF00672">
    <property type="entry name" value="HAMP"/>
    <property type="match status" value="1"/>
</dbReference>
<keyword evidence="7" id="KW-1133">Transmembrane helix</keyword>
<gene>
    <name evidence="10" type="ORF">G9U52_17815</name>
</gene>
<protein>
    <submittedName>
        <fullName evidence="10">HAMP domain-containing protein</fullName>
    </submittedName>
</protein>
<dbReference type="PANTHER" id="PTHR32089:SF112">
    <property type="entry name" value="LYSOZYME-LIKE PROTEIN-RELATED"/>
    <property type="match status" value="1"/>
</dbReference>
<dbReference type="PANTHER" id="PTHR32089">
    <property type="entry name" value="METHYL-ACCEPTING CHEMOTAXIS PROTEIN MCPB"/>
    <property type="match status" value="1"/>
</dbReference>
<dbReference type="RefSeq" id="WP_166151990.1">
    <property type="nucleotide sequence ID" value="NZ_JAAOIW010000006.1"/>
</dbReference>
<dbReference type="EMBL" id="JAAOIW010000006">
    <property type="protein sequence ID" value="NHN31693.1"/>
    <property type="molecule type" value="Genomic_DNA"/>
</dbReference>
<keyword evidence="11" id="KW-1185">Reference proteome</keyword>
<organism evidence="10 11">
    <name type="scientific">Paenibacillus agricola</name>
    <dbReference type="NCBI Taxonomy" id="2716264"/>
    <lineage>
        <taxon>Bacteria</taxon>
        <taxon>Bacillati</taxon>
        <taxon>Bacillota</taxon>
        <taxon>Bacilli</taxon>
        <taxon>Bacillales</taxon>
        <taxon>Paenibacillaceae</taxon>
        <taxon>Paenibacillus</taxon>
    </lineage>
</organism>
<proteinExistence type="inferred from homology"/>
<sequence>MTLSRKLFLNAILPLLLCVGMLIFVLMQSMLLQDESAEQVNLLLSAEQLEGGLLASQLALSNASYNTSVGNTNDAGEKARAVGQQIEALKQGQLTVKQRERFDRLIQKYNEYMKAVEAAVAKFDSTELMRQSVRSLGISNDVVLLKNDIQAVYVNDLERSTQVGQATAAASGAVILLTAFITWRMTRTIVRPLQRLTRTTAAIAGGDLTTPVEQSFSRDEVGQLTASVRAVTDNLRLLIEGVMDMSQRVVTSSEELKQSADQMRSASRQIHTSIEQIALGSENQVMIVDSASQVLFDMSVTVNEMNESARQAEKTAGEAYERSIEGNSAIEKAQGQMSSIQGTVTSLGQTVSSLGQQSEQIGNIVEVISAISRQTNLLALNASIEAARAGEQGRGFAVVAGEVRKLAEQSAEATDQIADLIGHIQSGIADAMTDMEAATKEVGQGIGVVGQAGHSFRQIEQAVANASEQMSRMAASTERTAEKANVVSSAVHDIARVAGESVQATNHVSAAAEEQFSSTADVSSATEALLQLAQHLRGQIGKFKV</sequence>
<evidence type="ECO:0000256" key="3">
    <source>
        <dbReference type="ARBA" id="ARBA00023136"/>
    </source>
</evidence>
<dbReference type="CDD" id="cd11386">
    <property type="entry name" value="MCP_signal"/>
    <property type="match status" value="1"/>
</dbReference>
<dbReference type="InterPro" id="IPR003660">
    <property type="entry name" value="HAMP_dom"/>
</dbReference>
<accession>A0ABX0JA83</accession>
<dbReference type="Gene3D" id="6.10.340.10">
    <property type="match status" value="1"/>
</dbReference>
<comment type="caution">
    <text evidence="10">The sequence shown here is derived from an EMBL/GenBank/DDBJ whole genome shotgun (WGS) entry which is preliminary data.</text>
</comment>
<dbReference type="PROSITE" id="PS50885">
    <property type="entry name" value="HAMP"/>
    <property type="match status" value="1"/>
</dbReference>
<evidence type="ECO:0000256" key="1">
    <source>
        <dbReference type="ARBA" id="ARBA00004236"/>
    </source>
</evidence>
<evidence type="ECO:0000256" key="2">
    <source>
        <dbReference type="ARBA" id="ARBA00022475"/>
    </source>
</evidence>
<dbReference type="InterPro" id="IPR004089">
    <property type="entry name" value="MCPsignal_dom"/>
</dbReference>
<evidence type="ECO:0000256" key="6">
    <source>
        <dbReference type="PROSITE-ProRule" id="PRU00284"/>
    </source>
</evidence>
<reference evidence="10" key="1">
    <citation type="submission" date="2020-03" db="EMBL/GenBank/DDBJ databases">
        <title>Draft sequencing of Paenibacilllus sp. S3N08.</title>
        <authorList>
            <person name="Kim D.-U."/>
        </authorList>
    </citation>
    <scope>NUCLEOTIDE SEQUENCE</scope>
    <source>
        <strain evidence="10">S3N08</strain>
    </source>
</reference>
<keyword evidence="3 7" id="KW-0472">Membrane</keyword>
<evidence type="ECO:0000259" key="8">
    <source>
        <dbReference type="PROSITE" id="PS50111"/>
    </source>
</evidence>
<keyword evidence="2" id="KW-1003">Cell membrane</keyword>
<dbReference type="SMART" id="SM00304">
    <property type="entry name" value="HAMP"/>
    <property type="match status" value="1"/>
</dbReference>
<dbReference type="PROSITE" id="PS50111">
    <property type="entry name" value="CHEMOTAXIS_TRANSDUC_2"/>
    <property type="match status" value="1"/>
</dbReference>
<name>A0ABX0JA83_9BACL</name>
<feature type="domain" description="HAMP" evidence="9">
    <location>
        <begin position="187"/>
        <end position="240"/>
    </location>
</feature>
<evidence type="ECO:0000313" key="10">
    <source>
        <dbReference type="EMBL" id="NHN31693.1"/>
    </source>
</evidence>
<dbReference type="Gene3D" id="1.10.287.950">
    <property type="entry name" value="Methyl-accepting chemotaxis protein"/>
    <property type="match status" value="1"/>
</dbReference>
<dbReference type="CDD" id="cd06225">
    <property type="entry name" value="HAMP"/>
    <property type="match status" value="1"/>
</dbReference>
<dbReference type="SUPFAM" id="SSF58104">
    <property type="entry name" value="Methyl-accepting chemotaxis protein (MCP) signaling domain"/>
    <property type="match status" value="1"/>
</dbReference>
<dbReference type="SMART" id="SM00283">
    <property type="entry name" value="MA"/>
    <property type="match status" value="1"/>
</dbReference>
<evidence type="ECO:0000256" key="4">
    <source>
        <dbReference type="ARBA" id="ARBA00023224"/>
    </source>
</evidence>
<comment type="subcellular location">
    <subcellularLocation>
        <location evidence="1">Cell membrane</location>
    </subcellularLocation>
</comment>
<dbReference type="Pfam" id="PF00015">
    <property type="entry name" value="MCPsignal"/>
    <property type="match status" value="1"/>
</dbReference>
<feature type="transmembrane region" description="Helical" evidence="7">
    <location>
        <begin position="7"/>
        <end position="27"/>
    </location>
</feature>
<keyword evidence="7" id="KW-0812">Transmembrane</keyword>
<feature type="domain" description="Methyl-accepting transducer" evidence="8">
    <location>
        <begin position="259"/>
        <end position="495"/>
    </location>
</feature>
<evidence type="ECO:0000256" key="5">
    <source>
        <dbReference type="ARBA" id="ARBA00029447"/>
    </source>
</evidence>
<keyword evidence="4 6" id="KW-0807">Transducer</keyword>
<evidence type="ECO:0000313" key="11">
    <source>
        <dbReference type="Proteomes" id="UP001165962"/>
    </source>
</evidence>